<dbReference type="GO" id="GO:0030313">
    <property type="term" value="C:cell envelope"/>
    <property type="evidence" value="ECO:0007669"/>
    <property type="project" value="UniProtKB-SubCell"/>
</dbReference>
<comment type="subcellular location">
    <subcellularLocation>
        <location evidence="1">Cell envelope</location>
    </subcellularLocation>
</comment>
<comment type="caution">
    <text evidence="3">The sequence shown here is derived from an EMBL/GenBank/DDBJ whole genome shotgun (WGS) entry which is preliminary data.</text>
</comment>
<feature type="transmembrane region" description="Helical" evidence="2">
    <location>
        <begin position="12"/>
        <end position="29"/>
    </location>
</feature>
<name>A0A4R6PZ62_9FIRM</name>
<keyword evidence="2" id="KW-0472">Membrane</keyword>
<evidence type="ECO:0000313" key="4">
    <source>
        <dbReference type="Proteomes" id="UP000295500"/>
    </source>
</evidence>
<proteinExistence type="predicted"/>
<keyword evidence="2" id="KW-0812">Transmembrane</keyword>
<protein>
    <submittedName>
        <fullName evidence="3">List-Bact-rpt repeat protein</fullName>
    </submittedName>
</protein>
<evidence type="ECO:0000313" key="3">
    <source>
        <dbReference type="EMBL" id="TDP51944.1"/>
    </source>
</evidence>
<gene>
    <name evidence="3" type="ORF">EV211_1281</name>
</gene>
<reference evidence="3 4" key="1">
    <citation type="submission" date="2019-03" db="EMBL/GenBank/DDBJ databases">
        <title>Genomic Encyclopedia of Type Strains, Phase IV (KMG-IV): sequencing the most valuable type-strain genomes for metagenomic binning, comparative biology and taxonomic classification.</title>
        <authorList>
            <person name="Goeker M."/>
        </authorList>
    </citation>
    <scope>NUCLEOTIDE SEQUENCE [LARGE SCALE GENOMIC DNA]</scope>
    <source>
        <strain evidence="3 4">DSM 28287</strain>
    </source>
</reference>
<dbReference type="InterPro" id="IPR042229">
    <property type="entry name" value="Listeria/Bacterioides_rpt_sf"/>
</dbReference>
<keyword evidence="4" id="KW-1185">Reference proteome</keyword>
<accession>A0A4R6PZ62</accession>
<evidence type="ECO:0000256" key="2">
    <source>
        <dbReference type="SAM" id="Phobius"/>
    </source>
</evidence>
<sequence>MRIITKRIKQCAVIIMSIAIVIAMSFTMTQSNIYAASRKAPATKITSTKVYNGYQAKVTWKKVKKASSYTVAYTDGRTKKTKTKKVKSNKCIVTCGFNNTCKIKVKVNKKGYRSSSYSKAKTVKTGEDKSFDVIYKANGGVGESHLTSASIYRDSADKKIASYTLSNRTCKFTKEGYEFICWNTKADGSGKRLDEDSKISNTLAPAGGTVILYAQWAKWHVIKYHANGGKELHPANDEENSGSRSLELCIDNSNYTKEGYVVYAWNTKADGTGVQYNNMDLVDTTKLNDTDFDLYAMWTPKNYRIKYNANGGKGVKTNHSYTCSLTSSTYKPAYGITYPHISLKYKTETGKVMGMSGKYWVTPSLYFDSKWNYENITTSGKVTEIHNIKTKNLLYSKDVFGNKLKNKQTLKTPDQYFLYDEAQNLDKNEFSKSGSTFAGWNTKADGSGTSYKDCESVSKLSSKDGGTVRLYAQWKAN</sequence>
<evidence type="ECO:0000256" key="1">
    <source>
        <dbReference type="ARBA" id="ARBA00004196"/>
    </source>
</evidence>
<dbReference type="InterPro" id="IPR013378">
    <property type="entry name" value="InlB-like_B-rpt"/>
</dbReference>
<organism evidence="3 4">
    <name type="scientific">Aminicella lysinilytica</name>
    <dbReference type="NCBI Taxonomy" id="433323"/>
    <lineage>
        <taxon>Bacteria</taxon>
        <taxon>Bacillati</taxon>
        <taxon>Bacillota</taxon>
        <taxon>Clostridia</taxon>
        <taxon>Peptostreptococcales</taxon>
        <taxon>Anaerovoracaceae</taxon>
        <taxon>Aminicella</taxon>
    </lineage>
</organism>
<dbReference type="Pfam" id="PF09479">
    <property type="entry name" value="Flg_new"/>
    <property type="match status" value="3"/>
</dbReference>
<dbReference type="Gene3D" id="2.60.40.4270">
    <property type="entry name" value="Listeria-Bacteroides repeat domain"/>
    <property type="match status" value="3"/>
</dbReference>
<dbReference type="EMBL" id="SNXO01000028">
    <property type="protein sequence ID" value="TDP51944.1"/>
    <property type="molecule type" value="Genomic_DNA"/>
</dbReference>
<keyword evidence="2" id="KW-1133">Transmembrane helix</keyword>
<dbReference type="RefSeq" id="WP_133528858.1">
    <property type="nucleotide sequence ID" value="NZ_SNXO01000028.1"/>
</dbReference>
<dbReference type="AlphaFoldDB" id="A0A4R6PZ62"/>
<dbReference type="Proteomes" id="UP000295500">
    <property type="component" value="Unassembled WGS sequence"/>
</dbReference>
<dbReference type="OrthoDB" id="1741965at2"/>